<keyword evidence="1" id="KW-1133">Transmembrane helix</keyword>
<dbReference type="Proteomes" id="UP000030013">
    <property type="component" value="Unassembled WGS sequence"/>
</dbReference>
<comment type="caution">
    <text evidence="3">The sequence shown here is derived from an EMBL/GenBank/DDBJ whole genome shotgun (WGS) entry which is preliminary data.</text>
</comment>
<keyword evidence="1" id="KW-0472">Membrane</keyword>
<organism evidence="3 4">
    <name type="scientific">Knoellia aerolata DSM 18566</name>
    <dbReference type="NCBI Taxonomy" id="1385519"/>
    <lineage>
        <taxon>Bacteria</taxon>
        <taxon>Bacillati</taxon>
        <taxon>Actinomycetota</taxon>
        <taxon>Actinomycetes</taxon>
        <taxon>Micrococcales</taxon>
        <taxon>Intrasporangiaceae</taxon>
        <taxon>Knoellia</taxon>
    </lineage>
</organism>
<protein>
    <recommendedName>
        <fullName evidence="2">DUF4350 domain-containing protein</fullName>
    </recommendedName>
</protein>
<gene>
    <name evidence="3" type="ORF">N801_16975</name>
</gene>
<evidence type="ECO:0000313" key="4">
    <source>
        <dbReference type="Proteomes" id="UP000030013"/>
    </source>
</evidence>
<proteinExistence type="predicted"/>
<feature type="transmembrane region" description="Helical" evidence="1">
    <location>
        <begin position="268"/>
        <end position="286"/>
    </location>
</feature>
<dbReference type="STRING" id="1385519.N801_16975"/>
<dbReference type="EMBL" id="AVPL01000005">
    <property type="protein sequence ID" value="KGN42353.1"/>
    <property type="molecule type" value="Genomic_DNA"/>
</dbReference>
<sequence length="399" mass="41465">MTLLGRWRRSGLWALVVALGVGALAVIAIVSTPPGEAMEPEGVGPAGAAALVAVLEQNGVDVEPVTSIDDAVSSLRVRREDTTVVVANPSNLGTAAARTLRRSSTGVDRLVVLSPSTAQLRALGAEVTALPIGAGVQVDSRCDIGPVDEGDSLVGIDTRYEARSDTADEVRVCFPLTIEAAEGDEGDSEAGDHGAGLVDLPASSDRAPLTVVGSQTGFANGAITEEDNAAIALRLLGGSPRLVWYQPGVADLADGEDGGADGGLLPAWFAPLLALLATGLLVLALVRGRRLGRLVREPLPVVVRAIETTESRGRLYRRAQDRPRAAAVLRLATLDRLRSRLGLRRGDPVEVVARATSAATGRPVSEVLDLVAGPHPTDDAALVRLAQDLTALEEKAHRP</sequence>
<dbReference type="OrthoDB" id="5241668at2"/>
<evidence type="ECO:0000313" key="3">
    <source>
        <dbReference type="EMBL" id="KGN42353.1"/>
    </source>
</evidence>
<reference evidence="3 4" key="1">
    <citation type="submission" date="2013-08" db="EMBL/GenBank/DDBJ databases">
        <title>The genome sequence of Knoellia aerolata.</title>
        <authorList>
            <person name="Zhu W."/>
            <person name="Wang G."/>
        </authorList>
    </citation>
    <scope>NUCLEOTIDE SEQUENCE [LARGE SCALE GENOMIC DNA]</scope>
    <source>
        <strain evidence="3 4">DSM 18566</strain>
    </source>
</reference>
<keyword evidence="4" id="KW-1185">Reference proteome</keyword>
<name>A0A0A0JYV1_9MICO</name>
<dbReference type="Pfam" id="PF14258">
    <property type="entry name" value="DUF4350"/>
    <property type="match status" value="1"/>
</dbReference>
<feature type="domain" description="DUF4350" evidence="2">
    <location>
        <begin position="44"/>
        <end position="236"/>
    </location>
</feature>
<accession>A0A0A0JYV1</accession>
<evidence type="ECO:0000256" key="1">
    <source>
        <dbReference type="SAM" id="Phobius"/>
    </source>
</evidence>
<feature type="transmembrane region" description="Helical" evidence="1">
    <location>
        <begin position="12"/>
        <end position="30"/>
    </location>
</feature>
<dbReference type="RefSeq" id="WP_035932921.1">
    <property type="nucleotide sequence ID" value="NZ_AVPL01000005.1"/>
</dbReference>
<dbReference type="InterPro" id="IPR025646">
    <property type="entry name" value="DUF4350"/>
</dbReference>
<dbReference type="AlphaFoldDB" id="A0A0A0JYV1"/>
<keyword evidence="1" id="KW-0812">Transmembrane</keyword>
<dbReference type="eggNOG" id="ENOG502ZY4N">
    <property type="taxonomic scope" value="Bacteria"/>
</dbReference>
<evidence type="ECO:0000259" key="2">
    <source>
        <dbReference type="Pfam" id="PF14258"/>
    </source>
</evidence>